<dbReference type="InterPro" id="IPR017871">
    <property type="entry name" value="ABC_transporter-like_CS"/>
</dbReference>
<keyword evidence="7" id="KW-1185">Reference proteome</keyword>
<dbReference type="PANTHER" id="PTHR46743">
    <property type="entry name" value="TEICHOIC ACIDS EXPORT ATP-BINDING PROTEIN TAGH"/>
    <property type="match status" value="1"/>
</dbReference>
<evidence type="ECO:0000256" key="4">
    <source>
        <dbReference type="ARBA" id="ARBA00022840"/>
    </source>
</evidence>
<dbReference type="InterPro" id="IPR050683">
    <property type="entry name" value="Bact_Polysacc_Export_ATP-bd"/>
</dbReference>
<keyword evidence="3" id="KW-0547">Nucleotide-binding</keyword>
<proteinExistence type="inferred from homology"/>
<evidence type="ECO:0000313" key="6">
    <source>
        <dbReference type="EMBL" id="KQC86924.1"/>
    </source>
</evidence>
<dbReference type="InterPro" id="IPR003439">
    <property type="entry name" value="ABC_transporter-like_ATP-bd"/>
</dbReference>
<dbReference type="GO" id="GO:0016020">
    <property type="term" value="C:membrane"/>
    <property type="evidence" value="ECO:0007669"/>
    <property type="project" value="InterPro"/>
</dbReference>
<dbReference type="GO" id="GO:0005524">
    <property type="term" value="F:ATP binding"/>
    <property type="evidence" value="ECO:0007669"/>
    <property type="project" value="UniProtKB-KW"/>
</dbReference>
<keyword evidence="4 6" id="KW-0067">ATP-binding</keyword>
<comment type="similarity">
    <text evidence="1">Belongs to the ABC transporter superfamily.</text>
</comment>
<evidence type="ECO:0000256" key="1">
    <source>
        <dbReference type="ARBA" id="ARBA00005417"/>
    </source>
</evidence>
<dbReference type="RefSeq" id="WP_055943085.1">
    <property type="nucleotide sequence ID" value="NZ_DBGBTA010000118.1"/>
</dbReference>
<dbReference type="InterPro" id="IPR003593">
    <property type="entry name" value="AAA+_ATPase"/>
</dbReference>
<reference evidence="6 7" key="1">
    <citation type="submission" date="2015-10" db="EMBL/GenBank/DDBJ databases">
        <title>Butyribacter intestini gen. nov., sp. nov., a butyric acid-producing bacterium of the family Lachnospiraceae isolated from the human faeces.</title>
        <authorList>
            <person name="Zou Y."/>
            <person name="Xue W."/>
            <person name="Luo G."/>
            <person name="Lv M."/>
        </authorList>
    </citation>
    <scope>NUCLEOTIDE SEQUENCE [LARGE SCALE GENOMIC DNA]</scope>
    <source>
        <strain evidence="6 7">TF01-11</strain>
    </source>
</reference>
<dbReference type="PROSITE" id="PS00211">
    <property type="entry name" value="ABC_TRANSPORTER_1"/>
    <property type="match status" value="1"/>
</dbReference>
<dbReference type="Proteomes" id="UP000050833">
    <property type="component" value="Unassembled WGS sequence"/>
</dbReference>
<dbReference type="EMBL" id="LLKB01000001">
    <property type="protein sequence ID" value="KQC86924.1"/>
    <property type="molecule type" value="Genomic_DNA"/>
</dbReference>
<accession>A0AAW3JYC4</accession>
<keyword evidence="2" id="KW-0813">Transport</keyword>
<dbReference type="AlphaFoldDB" id="A0AAW3JYC4"/>
<dbReference type="GO" id="GO:0016887">
    <property type="term" value="F:ATP hydrolysis activity"/>
    <property type="evidence" value="ECO:0007669"/>
    <property type="project" value="InterPro"/>
</dbReference>
<dbReference type="InterPro" id="IPR027417">
    <property type="entry name" value="P-loop_NTPase"/>
</dbReference>
<dbReference type="Gene3D" id="3.40.50.300">
    <property type="entry name" value="P-loop containing nucleotide triphosphate hydrolases"/>
    <property type="match status" value="1"/>
</dbReference>
<protein>
    <submittedName>
        <fullName evidence="6">Teichoic acid ABC transporter ATP-binding protein</fullName>
    </submittedName>
</protein>
<comment type="caution">
    <text evidence="6">The sequence shown here is derived from an EMBL/GenBank/DDBJ whole genome shotgun (WGS) entry which is preliminary data.</text>
</comment>
<sequence>MRFNLNQERVDNLKEYVIKFLKRDLKYSEFWALKDINFEIKKGQRLGVLGLNGSGKSTLLKVVSGVLKPSAGSITTRGVIAPLLELGAGFSPEYTGRENIYLYGSVLGYTKEFLDEKFDEIVDFSELGEFIEVPIKNYSSGMKSRLGFSIATIVEPDILILDEVLSVGDKKFRTKSEKKIMSMFDNGVTVLFVSHSLEQVKRLCDRAIILDSGRLVASGPVDKVARIYKNMTE</sequence>
<organism evidence="6 7">
    <name type="scientific">Butyribacter intestini</name>
    <dbReference type="NCBI Taxonomy" id="1703332"/>
    <lineage>
        <taxon>Bacteria</taxon>
        <taxon>Bacillati</taxon>
        <taxon>Bacillota</taxon>
        <taxon>Clostridia</taxon>
        <taxon>Lachnospirales</taxon>
        <taxon>Lachnospiraceae</taxon>
        <taxon>Butyribacter</taxon>
    </lineage>
</organism>
<dbReference type="InterPro" id="IPR015860">
    <property type="entry name" value="ABC_transpr_TagH-like"/>
</dbReference>
<gene>
    <name evidence="6" type="ORF">APZ18_06080</name>
</gene>
<evidence type="ECO:0000256" key="2">
    <source>
        <dbReference type="ARBA" id="ARBA00022448"/>
    </source>
</evidence>
<dbReference type="PROSITE" id="PS50893">
    <property type="entry name" value="ABC_TRANSPORTER_2"/>
    <property type="match status" value="1"/>
</dbReference>
<feature type="domain" description="ABC transporter" evidence="5">
    <location>
        <begin position="8"/>
        <end position="233"/>
    </location>
</feature>
<dbReference type="CDD" id="cd03220">
    <property type="entry name" value="ABC_KpsT_Wzt"/>
    <property type="match status" value="1"/>
</dbReference>
<evidence type="ECO:0000256" key="3">
    <source>
        <dbReference type="ARBA" id="ARBA00022741"/>
    </source>
</evidence>
<dbReference type="PANTHER" id="PTHR46743:SF2">
    <property type="entry name" value="TEICHOIC ACIDS EXPORT ATP-BINDING PROTEIN TAGH"/>
    <property type="match status" value="1"/>
</dbReference>
<evidence type="ECO:0000259" key="5">
    <source>
        <dbReference type="PROSITE" id="PS50893"/>
    </source>
</evidence>
<dbReference type="SMART" id="SM00382">
    <property type="entry name" value="AAA"/>
    <property type="match status" value="1"/>
</dbReference>
<name>A0AAW3JYC4_9FIRM</name>
<dbReference type="GO" id="GO:0140359">
    <property type="term" value="F:ABC-type transporter activity"/>
    <property type="evidence" value="ECO:0007669"/>
    <property type="project" value="InterPro"/>
</dbReference>
<dbReference type="Pfam" id="PF00005">
    <property type="entry name" value="ABC_tran"/>
    <property type="match status" value="1"/>
</dbReference>
<evidence type="ECO:0000313" key="7">
    <source>
        <dbReference type="Proteomes" id="UP000050833"/>
    </source>
</evidence>
<dbReference type="SUPFAM" id="SSF52540">
    <property type="entry name" value="P-loop containing nucleoside triphosphate hydrolases"/>
    <property type="match status" value="1"/>
</dbReference>